<protein>
    <submittedName>
        <fullName evidence="1">Uncharacterized protein</fullName>
    </submittedName>
</protein>
<keyword evidence="2" id="KW-1185">Reference proteome</keyword>
<dbReference type="AlphaFoldDB" id="A0AAE0TFI6"/>
<accession>A0AAE0TFI6</accession>
<sequence>MANYALTAMERALTGMFGKKYPETAELLKELREAEAEGRMSYAVSRELKIMPEGKEKEQFRTKIEEAVFYGTRAIAGKEGNFTEIQDYPEAE</sequence>
<reference evidence="1" key="2">
    <citation type="journal article" date="2021" name="Genome Biol. Evol.">
        <title>Developing a high-quality reference genome for a parasitic bivalve with doubly uniparental inheritance (Bivalvia: Unionida).</title>
        <authorList>
            <person name="Smith C.H."/>
        </authorList>
    </citation>
    <scope>NUCLEOTIDE SEQUENCE</scope>
    <source>
        <strain evidence="1">CHS0354</strain>
        <tissue evidence="1">Mantle</tissue>
    </source>
</reference>
<proteinExistence type="predicted"/>
<evidence type="ECO:0000313" key="2">
    <source>
        <dbReference type="Proteomes" id="UP001195483"/>
    </source>
</evidence>
<organism evidence="1 2">
    <name type="scientific">Potamilus streckersoni</name>
    <dbReference type="NCBI Taxonomy" id="2493646"/>
    <lineage>
        <taxon>Eukaryota</taxon>
        <taxon>Metazoa</taxon>
        <taxon>Spiralia</taxon>
        <taxon>Lophotrochozoa</taxon>
        <taxon>Mollusca</taxon>
        <taxon>Bivalvia</taxon>
        <taxon>Autobranchia</taxon>
        <taxon>Heteroconchia</taxon>
        <taxon>Palaeoheterodonta</taxon>
        <taxon>Unionida</taxon>
        <taxon>Unionoidea</taxon>
        <taxon>Unionidae</taxon>
        <taxon>Ambleminae</taxon>
        <taxon>Lampsilini</taxon>
        <taxon>Potamilus</taxon>
    </lineage>
</organism>
<comment type="caution">
    <text evidence="1">The sequence shown here is derived from an EMBL/GenBank/DDBJ whole genome shotgun (WGS) entry which is preliminary data.</text>
</comment>
<reference evidence="1" key="1">
    <citation type="journal article" date="2021" name="Genome Biol. Evol.">
        <title>A High-Quality Reference Genome for a Parasitic Bivalve with Doubly Uniparental Inheritance (Bivalvia: Unionida).</title>
        <authorList>
            <person name="Smith C.H."/>
        </authorList>
    </citation>
    <scope>NUCLEOTIDE SEQUENCE</scope>
    <source>
        <strain evidence="1">CHS0354</strain>
    </source>
</reference>
<name>A0AAE0TFI6_9BIVA</name>
<gene>
    <name evidence="1" type="ORF">CHS0354_006809</name>
</gene>
<evidence type="ECO:0000313" key="1">
    <source>
        <dbReference type="EMBL" id="KAK3608768.1"/>
    </source>
</evidence>
<dbReference type="Proteomes" id="UP001195483">
    <property type="component" value="Unassembled WGS sequence"/>
</dbReference>
<reference evidence="1" key="3">
    <citation type="submission" date="2023-05" db="EMBL/GenBank/DDBJ databases">
        <authorList>
            <person name="Smith C.H."/>
        </authorList>
    </citation>
    <scope>NUCLEOTIDE SEQUENCE</scope>
    <source>
        <strain evidence="1">CHS0354</strain>
        <tissue evidence="1">Mantle</tissue>
    </source>
</reference>
<dbReference type="EMBL" id="JAEAOA010000469">
    <property type="protein sequence ID" value="KAK3608768.1"/>
    <property type="molecule type" value="Genomic_DNA"/>
</dbReference>